<dbReference type="EMBL" id="KQ982215">
    <property type="protein sequence ID" value="KYQ58940.1"/>
    <property type="molecule type" value="Genomic_DNA"/>
</dbReference>
<organism evidence="3 4">
    <name type="scientific">Mycetomoellerius zeteki</name>
    <dbReference type="NCBI Taxonomy" id="64791"/>
    <lineage>
        <taxon>Eukaryota</taxon>
        <taxon>Metazoa</taxon>
        <taxon>Ecdysozoa</taxon>
        <taxon>Arthropoda</taxon>
        <taxon>Hexapoda</taxon>
        <taxon>Insecta</taxon>
        <taxon>Pterygota</taxon>
        <taxon>Neoptera</taxon>
        <taxon>Endopterygota</taxon>
        <taxon>Hymenoptera</taxon>
        <taxon>Apocrita</taxon>
        <taxon>Aculeata</taxon>
        <taxon>Formicoidea</taxon>
        <taxon>Formicidae</taxon>
        <taxon>Myrmicinae</taxon>
        <taxon>Mycetomoellerius</taxon>
    </lineage>
</organism>
<proteinExistence type="predicted"/>
<feature type="region of interest" description="Disordered" evidence="1">
    <location>
        <begin position="230"/>
        <end position="253"/>
    </location>
</feature>
<feature type="chain" id="PRO_5007591884" evidence="2">
    <location>
        <begin position="25"/>
        <end position="253"/>
    </location>
</feature>
<keyword evidence="4" id="KW-1185">Reference proteome</keyword>
<feature type="signal peptide" evidence="2">
    <location>
        <begin position="1"/>
        <end position="24"/>
    </location>
</feature>
<evidence type="ECO:0000256" key="2">
    <source>
        <dbReference type="SAM" id="SignalP"/>
    </source>
</evidence>
<dbReference type="KEGG" id="mzt:108731482"/>
<evidence type="ECO:0000256" key="1">
    <source>
        <dbReference type="SAM" id="MobiDB-lite"/>
    </source>
</evidence>
<keyword evidence="2" id="KW-0732">Signal</keyword>
<feature type="region of interest" description="Disordered" evidence="1">
    <location>
        <begin position="122"/>
        <end position="209"/>
    </location>
</feature>
<name>A0A151XF78_9HYME</name>
<accession>A0A151XF78</accession>
<reference evidence="3 4" key="1">
    <citation type="submission" date="2015-09" db="EMBL/GenBank/DDBJ databases">
        <title>Trachymyrmex zeteki WGS genome.</title>
        <authorList>
            <person name="Nygaard S."/>
            <person name="Hu H."/>
            <person name="Boomsma J."/>
            <person name="Zhang G."/>
        </authorList>
    </citation>
    <scope>NUCLEOTIDE SEQUENCE [LARGE SCALE GENOMIC DNA]</scope>
    <source>
        <strain evidence="3">Tzet28-1</strain>
        <tissue evidence="3">Whole body</tissue>
    </source>
</reference>
<evidence type="ECO:0000313" key="4">
    <source>
        <dbReference type="Proteomes" id="UP000075809"/>
    </source>
</evidence>
<evidence type="ECO:0000313" key="3">
    <source>
        <dbReference type="EMBL" id="KYQ58940.1"/>
    </source>
</evidence>
<dbReference type="OrthoDB" id="6700395at2759"/>
<dbReference type="Proteomes" id="UP000075809">
    <property type="component" value="Unassembled WGS sequence"/>
</dbReference>
<gene>
    <name evidence="3" type="ORF">ALC60_02096</name>
</gene>
<feature type="compositionally biased region" description="Polar residues" evidence="1">
    <location>
        <begin position="130"/>
        <end position="140"/>
    </location>
</feature>
<protein>
    <submittedName>
        <fullName evidence="3">Uncharacterized protein</fullName>
    </submittedName>
</protein>
<feature type="compositionally biased region" description="Polar residues" evidence="1">
    <location>
        <begin position="150"/>
        <end position="164"/>
    </location>
</feature>
<dbReference type="AlphaFoldDB" id="A0A151XF78"/>
<sequence>MLALHGFLVIAACLATVATPPALAKAVYDQRQTGDVNVQIDLKDLQVIALVNSEFLDDYTDYDYLYDYADFTIKPPGNRPIVSSTTETTEKNDVTYVSEPLSQNSTVSPFINNISLTTSDITLSEGAPNVNPSNGTGSDKTPSKDEEISNTDLLIGTTSSTPNADNDDDKSQSGEEEAGAGTTPSTTVKPAHAVRSQKRCKSGYVPNGDGRCRQANRPWLRHLIQPRAYDRMPHSDGSIFPRSTGFRWQELKE</sequence>